<protein>
    <recommendedName>
        <fullName evidence="1">Uracil-DNA glycosylase-like domain-containing protein</fullName>
    </recommendedName>
</protein>
<name>A0A017HSD9_9RHOB</name>
<accession>A0A017HSD9</accession>
<evidence type="ECO:0000313" key="3">
    <source>
        <dbReference type="Proteomes" id="UP000019666"/>
    </source>
</evidence>
<dbReference type="STRING" id="442562.Rumeso_00966"/>
<keyword evidence="3" id="KW-1185">Reference proteome</keyword>
<evidence type="ECO:0000313" key="2">
    <source>
        <dbReference type="EMBL" id="EYD77417.1"/>
    </source>
</evidence>
<comment type="caution">
    <text evidence="2">The sequence shown here is derived from an EMBL/GenBank/DDBJ whole genome shotgun (WGS) entry which is preliminary data.</text>
</comment>
<gene>
    <name evidence="2" type="ORF">Rumeso_00966</name>
</gene>
<organism evidence="2 3">
    <name type="scientific">Rubellimicrobium mesophilum DSM 19309</name>
    <dbReference type="NCBI Taxonomy" id="442562"/>
    <lineage>
        <taxon>Bacteria</taxon>
        <taxon>Pseudomonadati</taxon>
        <taxon>Pseudomonadota</taxon>
        <taxon>Alphaproteobacteria</taxon>
        <taxon>Rhodobacterales</taxon>
        <taxon>Roseobacteraceae</taxon>
        <taxon>Rubellimicrobium</taxon>
    </lineage>
</organism>
<feature type="domain" description="Uracil-DNA glycosylase-like" evidence="1">
    <location>
        <begin position="48"/>
        <end position="183"/>
    </location>
</feature>
<dbReference type="Proteomes" id="UP000019666">
    <property type="component" value="Unassembled WGS sequence"/>
</dbReference>
<dbReference type="OrthoDB" id="64750at2"/>
<reference evidence="2 3" key="1">
    <citation type="submission" date="2013-02" db="EMBL/GenBank/DDBJ databases">
        <authorList>
            <person name="Fiebig A."/>
            <person name="Goeker M."/>
            <person name="Klenk H.-P.P."/>
        </authorList>
    </citation>
    <scope>NUCLEOTIDE SEQUENCE [LARGE SCALE GENOMIC DNA]</scope>
    <source>
        <strain evidence="2 3">DSM 19309</strain>
    </source>
</reference>
<dbReference type="AlphaFoldDB" id="A0A017HSD9"/>
<dbReference type="RefSeq" id="WP_051521278.1">
    <property type="nucleotide sequence ID" value="NZ_KK088574.1"/>
</dbReference>
<proteinExistence type="predicted"/>
<dbReference type="Gene3D" id="3.40.470.10">
    <property type="entry name" value="Uracil-DNA glycosylase-like domain"/>
    <property type="match status" value="1"/>
</dbReference>
<dbReference type="InterPro" id="IPR036895">
    <property type="entry name" value="Uracil-DNA_glycosylase-like_sf"/>
</dbReference>
<dbReference type="HOGENOM" id="CLU_094930_1_0_5"/>
<sequence length="193" mass="20657">MTLLTSPDEIARRHALLARPAHAALAAFVTDLRATLPCLVPDMDPLDGGTNARVLLLLEKPGPGAARTGFVSRDNPSPTSAAIRGFLRRALLPREQTLLWNTVPAWNGTIRVTGAEMTAGLDHLDALLRLLPRLDTVILAGARAARAEALLHGTGLRLVRSAHPSPQVRAAFPQRWAEIPDAWAQAREDSAGG</sequence>
<dbReference type="EMBL" id="AOSK01000029">
    <property type="protein sequence ID" value="EYD77417.1"/>
    <property type="molecule type" value="Genomic_DNA"/>
</dbReference>
<dbReference type="SUPFAM" id="SSF52141">
    <property type="entry name" value="Uracil-DNA glycosylase-like"/>
    <property type="match status" value="1"/>
</dbReference>
<evidence type="ECO:0000259" key="1">
    <source>
        <dbReference type="Pfam" id="PF03167"/>
    </source>
</evidence>
<dbReference type="InterPro" id="IPR005122">
    <property type="entry name" value="Uracil-DNA_glycosylase-like"/>
</dbReference>
<dbReference type="Pfam" id="PF03167">
    <property type="entry name" value="UDG"/>
    <property type="match status" value="1"/>
</dbReference>